<dbReference type="Gene3D" id="3.40.960.10">
    <property type="entry name" value="VSR Endonuclease"/>
    <property type="match status" value="1"/>
</dbReference>
<dbReference type="GO" id="GO:0006298">
    <property type="term" value="P:mismatch repair"/>
    <property type="evidence" value="ECO:0007669"/>
    <property type="project" value="InterPro"/>
</dbReference>
<keyword evidence="4" id="KW-0378">Hydrolase</keyword>
<evidence type="ECO:0000256" key="4">
    <source>
        <dbReference type="ARBA" id="ARBA00022801"/>
    </source>
</evidence>
<dbReference type="Pfam" id="PF03852">
    <property type="entry name" value="Vsr"/>
    <property type="match status" value="1"/>
</dbReference>
<dbReference type="SUPFAM" id="SSF52980">
    <property type="entry name" value="Restriction endonuclease-like"/>
    <property type="match status" value="1"/>
</dbReference>
<proteinExistence type="inferred from homology"/>
<dbReference type="GO" id="GO:0004519">
    <property type="term" value="F:endonuclease activity"/>
    <property type="evidence" value="ECO:0007669"/>
    <property type="project" value="UniProtKB-KW"/>
</dbReference>
<dbReference type="InterPro" id="IPR011335">
    <property type="entry name" value="Restrct_endonuc-II-like"/>
</dbReference>
<dbReference type="InterPro" id="IPR004603">
    <property type="entry name" value="DNA_mismatch_endonuc_vsr"/>
</dbReference>
<comment type="similarity">
    <text evidence="6">Belongs to the Vsr family.</text>
</comment>
<comment type="caution">
    <text evidence="7">The sequence shown here is derived from an EMBL/GenBank/DDBJ whole genome shotgun (WGS) entry which is preliminary data.</text>
</comment>
<organism evidence="7 8">
    <name type="scientific">Parabacteroides goldsteinii</name>
    <dbReference type="NCBI Taxonomy" id="328812"/>
    <lineage>
        <taxon>Bacteria</taxon>
        <taxon>Pseudomonadati</taxon>
        <taxon>Bacteroidota</taxon>
        <taxon>Bacteroidia</taxon>
        <taxon>Bacteroidales</taxon>
        <taxon>Tannerellaceae</taxon>
        <taxon>Parabacteroides</taxon>
    </lineage>
</organism>
<evidence type="ECO:0000313" key="8">
    <source>
        <dbReference type="Proteomes" id="UP000036166"/>
    </source>
</evidence>
<evidence type="ECO:0000313" key="7">
    <source>
        <dbReference type="EMBL" id="KMM31864.1"/>
    </source>
</evidence>
<evidence type="ECO:0000256" key="3">
    <source>
        <dbReference type="ARBA" id="ARBA00022763"/>
    </source>
</evidence>
<dbReference type="Proteomes" id="UP000036166">
    <property type="component" value="Unassembled WGS sequence"/>
</dbReference>
<keyword evidence="1" id="KW-0540">Nuclease</keyword>
<dbReference type="RefSeq" id="WP_044214468.1">
    <property type="nucleotide sequence ID" value="NZ_CAJSYT010000026.1"/>
</dbReference>
<keyword evidence="5" id="KW-0234">DNA repair</keyword>
<sequence length="174" mass="20804">MDIWDKNKRSECMSKIRSKNTKPELVLRKALFAKGFRYRVNVPNLPGKPDIVLPKYKTVIFLHGCFWHRHEGCKYAYTPKTNTKFWIDKITSNVKRDKTNLQKLIALDWNIITVWECEIRHTHKHNLTPLIDRVEAEILENQPKKISLKFYEQRENEVLMVAEEIVKYHRTAKK</sequence>
<evidence type="ECO:0000256" key="2">
    <source>
        <dbReference type="ARBA" id="ARBA00022759"/>
    </source>
</evidence>
<dbReference type="NCBIfam" id="TIGR00632">
    <property type="entry name" value="vsr"/>
    <property type="match status" value="1"/>
</dbReference>
<keyword evidence="3" id="KW-0227">DNA damage</keyword>
<protein>
    <submittedName>
        <fullName evidence="7">Fis family transcriptional regulator</fullName>
    </submittedName>
</protein>
<dbReference type="AlphaFoldDB" id="A0A0J6CI96"/>
<dbReference type="EMBL" id="LFJV01000081">
    <property type="protein sequence ID" value="KMM31864.1"/>
    <property type="molecule type" value="Genomic_DNA"/>
</dbReference>
<name>A0A0J6CI96_9BACT</name>
<gene>
    <name evidence="7" type="ORF">ACM15_20455</name>
</gene>
<reference evidence="7 8" key="1">
    <citation type="submission" date="2015-06" db="EMBL/GenBank/DDBJ databases">
        <title>Draft Genome Sequence of Parabacteroides goldsteinii with Putative Novel Metallo-Beta-Lactamases Isolated from a Blood Culture from a Human Patient.</title>
        <authorList>
            <person name="Krogh T.J."/>
            <person name="Agergaard C.N."/>
            <person name="Moller-Jensen J."/>
            <person name="Justesen U.S."/>
        </authorList>
    </citation>
    <scope>NUCLEOTIDE SEQUENCE [LARGE SCALE GENOMIC DNA]</scope>
    <source>
        <strain evidence="7 8">910340</strain>
    </source>
</reference>
<evidence type="ECO:0000256" key="1">
    <source>
        <dbReference type="ARBA" id="ARBA00022722"/>
    </source>
</evidence>
<evidence type="ECO:0000256" key="6">
    <source>
        <dbReference type="ARBA" id="ARBA00029466"/>
    </source>
</evidence>
<evidence type="ECO:0000256" key="5">
    <source>
        <dbReference type="ARBA" id="ARBA00023204"/>
    </source>
</evidence>
<accession>A0A0J6CI96</accession>
<dbReference type="PATRIC" id="fig|328812.4.peg.5330"/>
<keyword evidence="2" id="KW-0255">Endonuclease</keyword>
<dbReference type="GO" id="GO:0016787">
    <property type="term" value="F:hydrolase activity"/>
    <property type="evidence" value="ECO:0007669"/>
    <property type="project" value="UniProtKB-KW"/>
</dbReference>
<dbReference type="CDD" id="cd00221">
    <property type="entry name" value="Vsr"/>
    <property type="match status" value="1"/>
</dbReference>